<protein>
    <submittedName>
        <fullName evidence="5">Oxidoreductase</fullName>
    </submittedName>
</protein>
<comment type="caution">
    <text evidence="5">The sequence shown here is derived from an EMBL/GenBank/DDBJ whole genome shotgun (WGS) entry which is preliminary data.</text>
</comment>
<evidence type="ECO:0000313" key="6">
    <source>
        <dbReference type="Proteomes" id="UP001500620"/>
    </source>
</evidence>
<name>A0ABP8DHA4_9ACTN</name>
<reference evidence="6" key="1">
    <citation type="journal article" date="2019" name="Int. J. Syst. Evol. Microbiol.">
        <title>The Global Catalogue of Microorganisms (GCM) 10K type strain sequencing project: providing services to taxonomists for standard genome sequencing and annotation.</title>
        <authorList>
            <consortium name="The Broad Institute Genomics Platform"/>
            <consortium name="The Broad Institute Genome Sequencing Center for Infectious Disease"/>
            <person name="Wu L."/>
            <person name="Ma J."/>
        </authorList>
    </citation>
    <scope>NUCLEOTIDE SEQUENCE [LARGE SCALE GENOMIC DNA]</scope>
    <source>
        <strain evidence="6">JCM 17441</strain>
    </source>
</reference>
<dbReference type="PROSITE" id="PS00061">
    <property type="entry name" value="ADH_SHORT"/>
    <property type="match status" value="1"/>
</dbReference>
<keyword evidence="2" id="KW-0560">Oxidoreductase</keyword>
<keyword evidence="6" id="KW-1185">Reference proteome</keyword>
<evidence type="ECO:0000256" key="3">
    <source>
        <dbReference type="RuleBase" id="RU000363"/>
    </source>
</evidence>
<dbReference type="InterPro" id="IPR036291">
    <property type="entry name" value="NAD(P)-bd_dom_sf"/>
</dbReference>
<dbReference type="SMART" id="SM00822">
    <property type="entry name" value="PKS_KR"/>
    <property type="match status" value="1"/>
</dbReference>
<dbReference type="InterPro" id="IPR020904">
    <property type="entry name" value="Sc_DH/Rdtase_CS"/>
</dbReference>
<dbReference type="PANTHER" id="PTHR43976">
    <property type="entry name" value="SHORT CHAIN DEHYDROGENASE"/>
    <property type="match status" value="1"/>
</dbReference>
<dbReference type="InterPro" id="IPR051911">
    <property type="entry name" value="SDR_oxidoreductase"/>
</dbReference>
<feature type="domain" description="Ketoreductase" evidence="4">
    <location>
        <begin position="2"/>
        <end position="184"/>
    </location>
</feature>
<dbReference type="Proteomes" id="UP001500620">
    <property type="component" value="Unassembled WGS sequence"/>
</dbReference>
<dbReference type="CDD" id="cd05374">
    <property type="entry name" value="17beta-HSD-like_SDR_c"/>
    <property type="match status" value="1"/>
</dbReference>
<dbReference type="Pfam" id="PF00106">
    <property type="entry name" value="adh_short"/>
    <property type="match status" value="1"/>
</dbReference>
<evidence type="ECO:0000259" key="4">
    <source>
        <dbReference type="SMART" id="SM00822"/>
    </source>
</evidence>
<gene>
    <name evidence="5" type="ORF">GCM10022255_066050</name>
</gene>
<dbReference type="EMBL" id="BAABAT010000022">
    <property type="protein sequence ID" value="GAA4255800.1"/>
    <property type="molecule type" value="Genomic_DNA"/>
</dbReference>
<dbReference type="PRINTS" id="PR00080">
    <property type="entry name" value="SDRFAMILY"/>
</dbReference>
<dbReference type="Gene3D" id="3.40.50.720">
    <property type="entry name" value="NAD(P)-binding Rossmann-like Domain"/>
    <property type="match status" value="1"/>
</dbReference>
<comment type="similarity">
    <text evidence="1 3">Belongs to the short-chain dehydrogenases/reductases (SDR) family.</text>
</comment>
<proteinExistence type="inferred from homology"/>
<evidence type="ECO:0000256" key="1">
    <source>
        <dbReference type="ARBA" id="ARBA00006484"/>
    </source>
</evidence>
<dbReference type="PANTHER" id="PTHR43976:SF16">
    <property type="entry name" value="SHORT-CHAIN DEHYDROGENASE_REDUCTASE FAMILY PROTEIN"/>
    <property type="match status" value="1"/>
</dbReference>
<dbReference type="InterPro" id="IPR002347">
    <property type="entry name" value="SDR_fam"/>
</dbReference>
<dbReference type="RefSeq" id="WP_345132809.1">
    <property type="nucleotide sequence ID" value="NZ_BAABAT010000022.1"/>
</dbReference>
<organism evidence="5 6">
    <name type="scientific">Dactylosporangium darangshiense</name>
    <dbReference type="NCBI Taxonomy" id="579108"/>
    <lineage>
        <taxon>Bacteria</taxon>
        <taxon>Bacillati</taxon>
        <taxon>Actinomycetota</taxon>
        <taxon>Actinomycetes</taxon>
        <taxon>Micromonosporales</taxon>
        <taxon>Micromonosporaceae</taxon>
        <taxon>Dactylosporangium</taxon>
    </lineage>
</organism>
<sequence>MRTWFITGGTPGGFGMAYAEAALEAGDRVVLTARRTEPLDSWAKTFGDRVLVLPLDVTDAHAVRDAVAAAETRFGGIDVLVNNAGRGWIGSVEGMPDAAVRDLFELNFFAVLTVTRAVLPGMRARGTGWIVNMSSVAGLRGVVGFGYYTAAKHAIEGLTAVLREEVAELGIRVLAVEPGAFRTHAYTGFAGEPLQEPVAAYAPLLERVRATMIDQDGRQPGDPARGARAVLRAMSQDPPPHRLVLGGDAFEAVTAELAAATADIRMSEGLARGADFPVDPD</sequence>
<evidence type="ECO:0000256" key="2">
    <source>
        <dbReference type="ARBA" id="ARBA00023002"/>
    </source>
</evidence>
<accession>A0ABP8DHA4</accession>
<evidence type="ECO:0000313" key="5">
    <source>
        <dbReference type="EMBL" id="GAA4255800.1"/>
    </source>
</evidence>
<dbReference type="PRINTS" id="PR00081">
    <property type="entry name" value="GDHRDH"/>
</dbReference>
<dbReference type="InterPro" id="IPR057326">
    <property type="entry name" value="KR_dom"/>
</dbReference>
<dbReference type="SUPFAM" id="SSF51735">
    <property type="entry name" value="NAD(P)-binding Rossmann-fold domains"/>
    <property type="match status" value="1"/>
</dbReference>